<organism evidence="1">
    <name type="scientific">Anguilla anguilla</name>
    <name type="common">European freshwater eel</name>
    <name type="synonym">Muraena anguilla</name>
    <dbReference type="NCBI Taxonomy" id="7936"/>
    <lineage>
        <taxon>Eukaryota</taxon>
        <taxon>Metazoa</taxon>
        <taxon>Chordata</taxon>
        <taxon>Craniata</taxon>
        <taxon>Vertebrata</taxon>
        <taxon>Euteleostomi</taxon>
        <taxon>Actinopterygii</taxon>
        <taxon>Neopterygii</taxon>
        <taxon>Teleostei</taxon>
        <taxon>Anguilliformes</taxon>
        <taxon>Anguillidae</taxon>
        <taxon>Anguilla</taxon>
    </lineage>
</organism>
<dbReference type="AlphaFoldDB" id="A0A0E9PVA8"/>
<reference evidence="1" key="2">
    <citation type="journal article" date="2015" name="Fish Shellfish Immunol.">
        <title>Early steps in the European eel (Anguilla anguilla)-Vibrio vulnificus interaction in the gills: Role of the RtxA13 toxin.</title>
        <authorList>
            <person name="Callol A."/>
            <person name="Pajuelo D."/>
            <person name="Ebbesson L."/>
            <person name="Teles M."/>
            <person name="MacKenzie S."/>
            <person name="Amaro C."/>
        </authorList>
    </citation>
    <scope>NUCLEOTIDE SEQUENCE</scope>
</reference>
<name>A0A0E9PVA8_ANGAN</name>
<evidence type="ECO:0000313" key="1">
    <source>
        <dbReference type="EMBL" id="JAH08556.1"/>
    </source>
</evidence>
<dbReference type="EMBL" id="GBXM01100021">
    <property type="protein sequence ID" value="JAH08556.1"/>
    <property type="molecule type" value="Transcribed_RNA"/>
</dbReference>
<reference evidence="1" key="1">
    <citation type="submission" date="2014-11" db="EMBL/GenBank/DDBJ databases">
        <authorList>
            <person name="Amaro Gonzalez C."/>
        </authorList>
    </citation>
    <scope>NUCLEOTIDE SEQUENCE</scope>
</reference>
<accession>A0A0E9PVA8</accession>
<proteinExistence type="predicted"/>
<sequence>MMWLPHTTYSCDVRCLYKYISIPECPSFFKVF</sequence>
<protein>
    <submittedName>
        <fullName evidence="1">Uncharacterized protein</fullName>
    </submittedName>
</protein>